<sequence>MKKIFILVAFFASVQLAFAQRADSFRFQMDLGAAAPKGGGIGALVNLEPQVLVKNNLALGMRFAAVGMAKDVIYYEIPEDYEGELSANFSFSATANYYFNKGNSRIAPYVGGGFGYYTISNLDVEGNNSDWEELQELRASFAWAPMVRAGVELGKFRLGLEYNFVPKSDLQNFDGDIVGEATNQYFGFTLGYFVWGGKWGRNAWH</sequence>
<dbReference type="Proteomes" id="UP001338309">
    <property type="component" value="Unassembled WGS sequence"/>
</dbReference>
<dbReference type="EMBL" id="BTPD01000013">
    <property type="protein sequence ID" value="GMQ30905.1"/>
    <property type="molecule type" value="Genomic_DNA"/>
</dbReference>
<evidence type="ECO:0000256" key="1">
    <source>
        <dbReference type="SAM" id="SignalP"/>
    </source>
</evidence>
<comment type="caution">
    <text evidence="2">The sequence shown here is derived from an EMBL/GenBank/DDBJ whole genome shotgun (WGS) entry which is preliminary data.</text>
</comment>
<gene>
    <name evidence="2" type="ORF">Aconfl_35480</name>
</gene>
<proteinExistence type="predicted"/>
<evidence type="ECO:0008006" key="4">
    <source>
        <dbReference type="Google" id="ProtNLM"/>
    </source>
</evidence>
<feature type="signal peptide" evidence="1">
    <location>
        <begin position="1"/>
        <end position="19"/>
    </location>
</feature>
<dbReference type="RefSeq" id="WP_338225610.1">
    <property type="nucleotide sequence ID" value="NZ_BTPD01000013.1"/>
</dbReference>
<name>A0ABQ6PSD6_9BACT</name>
<dbReference type="InterPro" id="IPR011250">
    <property type="entry name" value="OMP/PagP_B-barrel"/>
</dbReference>
<dbReference type="Gene3D" id="2.40.160.20">
    <property type="match status" value="1"/>
</dbReference>
<keyword evidence="1" id="KW-0732">Signal</keyword>
<evidence type="ECO:0000313" key="3">
    <source>
        <dbReference type="Proteomes" id="UP001338309"/>
    </source>
</evidence>
<protein>
    <recommendedName>
        <fullName evidence="4">Outer membrane protein beta-barrel domain-containing protein</fullName>
    </recommendedName>
</protein>
<keyword evidence="3" id="KW-1185">Reference proteome</keyword>
<evidence type="ECO:0000313" key="2">
    <source>
        <dbReference type="EMBL" id="GMQ30905.1"/>
    </source>
</evidence>
<organism evidence="2 3">
    <name type="scientific">Algoriphagus confluentis</name>
    <dbReference type="NCBI Taxonomy" id="1697556"/>
    <lineage>
        <taxon>Bacteria</taxon>
        <taxon>Pseudomonadati</taxon>
        <taxon>Bacteroidota</taxon>
        <taxon>Cytophagia</taxon>
        <taxon>Cytophagales</taxon>
        <taxon>Cyclobacteriaceae</taxon>
        <taxon>Algoriphagus</taxon>
    </lineage>
</organism>
<reference evidence="2 3" key="1">
    <citation type="submission" date="2023-08" db="EMBL/GenBank/DDBJ databases">
        <title>Draft genome sequence of Algoriphagus confluentis.</title>
        <authorList>
            <person name="Takatani N."/>
            <person name="Hosokawa M."/>
            <person name="Sawabe T."/>
        </authorList>
    </citation>
    <scope>NUCLEOTIDE SEQUENCE [LARGE SCALE GENOMIC DNA]</scope>
    <source>
        <strain evidence="2 3">NBRC 111222</strain>
    </source>
</reference>
<dbReference type="SUPFAM" id="SSF56925">
    <property type="entry name" value="OMPA-like"/>
    <property type="match status" value="1"/>
</dbReference>
<accession>A0ABQ6PSD6</accession>
<feature type="chain" id="PRO_5045984852" description="Outer membrane protein beta-barrel domain-containing protein" evidence="1">
    <location>
        <begin position="20"/>
        <end position="205"/>
    </location>
</feature>